<dbReference type="AlphaFoldDB" id="A0A510VA49"/>
<dbReference type="GO" id="GO:0005506">
    <property type="term" value="F:iron ion binding"/>
    <property type="evidence" value="ECO:0007669"/>
    <property type="project" value="InterPro"/>
</dbReference>
<dbReference type="PANTHER" id="PTHR46696:SF1">
    <property type="entry name" value="CYTOCHROME P450 YJIB-RELATED"/>
    <property type="match status" value="1"/>
</dbReference>
<dbReference type="GO" id="GO:0004497">
    <property type="term" value="F:monooxygenase activity"/>
    <property type="evidence" value="ECO:0007669"/>
    <property type="project" value="InterPro"/>
</dbReference>
<dbReference type="Proteomes" id="UP000321118">
    <property type="component" value="Unassembled WGS sequence"/>
</dbReference>
<name>A0A510VA49_9CELL</name>
<sequence length="343" mass="36826">MERVTISDPADVDLLLRGKEFRADHPFRVSRRILGVSTLDLEGSEHRTRKREWWAGFGKQWTDGAAAQELVSSAVAGGFARARASNDLLQGCVYIPNRVVLELLGLPGVDPVEHYARLGPAVRTLGGLPEPEESLARSRDYIRDLSRDVTVPLFAGLPDEARAAELALFLIAGAETTVVALKIVTAAWWRDPSGVRDDLRSSGAGNLVMRMLASDAPLGMTTRHASQDVVVPGVGAIPRGAILDVDLAGASEQSGLDETDARRSSQGYVFGAGAHRCPGDRLAMLEAEAYLEGLVQLDASEYAPVEASEPRPSTFRHPTWHALTKHPSVCAGSETVGGRCTES</sequence>
<comment type="similarity">
    <text evidence="1">Belongs to the cytochrome P450 family.</text>
</comment>
<dbReference type="EMBL" id="BJUB01000011">
    <property type="protein sequence ID" value="GEK22851.1"/>
    <property type="molecule type" value="Genomic_DNA"/>
</dbReference>
<dbReference type="Gene3D" id="1.10.630.10">
    <property type="entry name" value="Cytochrome P450"/>
    <property type="match status" value="1"/>
</dbReference>
<gene>
    <name evidence="2" type="ORF">CXY01_33710</name>
</gene>
<comment type="caution">
    <text evidence="2">The sequence shown here is derived from an EMBL/GenBank/DDBJ whole genome shotgun (WGS) entry which is preliminary data.</text>
</comment>
<organism evidence="2 3">
    <name type="scientific">Cellulomonas xylanilytica</name>
    <dbReference type="NCBI Taxonomy" id="233583"/>
    <lineage>
        <taxon>Bacteria</taxon>
        <taxon>Bacillati</taxon>
        <taxon>Actinomycetota</taxon>
        <taxon>Actinomycetes</taxon>
        <taxon>Micrococcales</taxon>
        <taxon>Cellulomonadaceae</taxon>
        <taxon>Cellulomonas</taxon>
    </lineage>
</organism>
<accession>A0A510VA49</accession>
<reference evidence="2 3" key="1">
    <citation type="submission" date="2019-07" db="EMBL/GenBank/DDBJ databases">
        <title>Whole genome shotgun sequence of Cellulomonas xylanilytica NBRC 101102.</title>
        <authorList>
            <person name="Hosoyama A."/>
            <person name="Uohara A."/>
            <person name="Ohji S."/>
            <person name="Ichikawa N."/>
        </authorList>
    </citation>
    <scope>NUCLEOTIDE SEQUENCE [LARGE SCALE GENOMIC DNA]</scope>
    <source>
        <strain evidence="2 3">NBRC 101102</strain>
    </source>
</reference>
<evidence type="ECO:0000313" key="3">
    <source>
        <dbReference type="Proteomes" id="UP000321118"/>
    </source>
</evidence>
<dbReference type="PANTHER" id="PTHR46696">
    <property type="entry name" value="P450, PUTATIVE (EUROFUNG)-RELATED"/>
    <property type="match status" value="1"/>
</dbReference>
<keyword evidence="3" id="KW-1185">Reference proteome</keyword>
<dbReference type="RefSeq" id="WP_146929563.1">
    <property type="nucleotide sequence ID" value="NZ_BJUB01000011.1"/>
</dbReference>
<protein>
    <recommendedName>
        <fullName evidence="4">Cytochrome P450</fullName>
    </recommendedName>
</protein>
<dbReference type="InterPro" id="IPR036396">
    <property type="entry name" value="Cyt_P450_sf"/>
</dbReference>
<evidence type="ECO:0000256" key="1">
    <source>
        <dbReference type="ARBA" id="ARBA00010617"/>
    </source>
</evidence>
<dbReference type="OrthoDB" id="502624at2"/>
<evidence type="ECO:0008006" key="4">
    <source>
        <dbReference type="Google" id="ProtNLM"/>
    </source>
</evidence>
<proteinExistence type="inferred from homology"/>
<evidence type="ECO:0000313" key="2">
    <source>
        <dbReference type="EMBL" id="GEK22851.1"/>
    </source>
</evidence>
<dbReference type="GO" id="GO:0020037">
    <property type="term" value="F:heme binding"/>
    <property type="evidence" value="ECO:0007669"/>
    <property type="project" value="InterPro"/>
</dbReference>
<dbReference type="GO" id="GO:0016705">
    <property type="term" value="F:oxidoreductase activity, acting on paired donors, with incorporation or reduction of molecular oxygen"/>
    <property type="evidence" value="ECO:0007669"/>
    <property type="project" value="InterPro"/>
</dbReference>
<dbReference type="InterPro" id="IPR017972">
    <property type="entry name" value="Cyt_P450_CS"/>
</dbReference>
<dbReference type="SUPFAM" id="SSF48264">
    <property type="entry name" value="Cytochrome P450"/>
    <property type="match status" value="1"/>
</dbReference>
<dbReference type="PROSITE" id="PS00086">
    <property type="entry name" value="CYTOCHROME_P450"/>
    <property type="match status" value="1"/>
</dbReference>